<dbReference type="Proteomes" id="UP000178774">
    <property type="component" value="Unassembled WGS sequence"/>
</dbReference>
<evidence type="ECO:0000313" key="2">
    <source>
        <dbReference type="Proteomes" id="UP000178774"/>
    </source>
</evidence>
<name>A0A1G2HUV6_9BACT</name>
<proteinExistence type="predicted"/>
<reference evidence="1 2" key="1">
    <citation type="journal article" date="2016" name="Nat. Commun.">
        <title>Thousands of microbial genomes shed light on interconnected biogeochemical processes in an aquifer system.</title>
        <authorList>
            <person name="Anantharaman K."/>
            <person name="Brown C.T."/>
            <person name="Hug L.A."/>
            <person name="Sharon I."/>
            <person name="Castelle C.J."/>
            <person name="Probst A.J."/>
            <person name="Thomas B.C."/>
            <person name="Singh A."/>
            <person name="Wilkins M.J."/>
            <person name="Karaoz U."/>
            <person name="Brodie E.L."/>
            <person name="Williams K.H."/>
            <person name="Hubbard S.S."/>
            <person name="Banfield J.F."/>
        </authorList>
    </citation>
    <scope>NUCLEOTIDE SEQUENCE [LARGE SCALE GENOMIC DNA]</scope>
</reference>
<organism evidence="1 2">
    <name type="scientific">Candidatus Staskawiczbacteria bacterium RIFCSPHIGHO2_01_FULL_41_41</name>
    <dbReference type="NCBI Taxonomy" id="1802203"/>
    <lineage>
        <taxon>Bacteria</taxon>
        <taxon>Candidatus Staskawicziibacteriota</taxon>
    </lineage>
</organism>
<evidence type="ECO:0000313" key="1">
    <source>
        <dbReference type="EMBL" id="OGZ66189.1"/>
    </source>
</evidence>
<accession>A0A1G2HUV6</accession>
<gene>
    <name evidence="1" type="ORF">A2822_04140</name>
</gene>
<protein>
    <submittedName>
        <fullName evidence="1">Uncharacterized protein</fullName>
    </submittedName>
</protein>
<sequence length="158" mass="18247">MREHRRSYIWLVALQCAFDFIADIITDFDKRRPQAKDAEGKIQENLNHLSGWVFSLELGREDDQVFLFWDVVDFTGLGVNFPNKSFFPPLANDSDGIDVYITCDGCSAVRVDHQSSDGNFRDFLGHCVIPLDIRYCLFHVFILHLLITNVNSLRCMKK</sequence>
<comment type="caution">
    <text evidence="1">The sequence shown here is derived from an EMBL/GenBank/DDBJ whole genome shotgun (WGS) entry which is preliminary data.</text>
</comment>
<dbReference type="EMBL" id="MHOP01000008">
    <property type="protein sequence ID" value="OGZ66189.1"/>
    <property type="molecule type" value="Genomic_DNA"/>
</dbReference>
<dbReference type="AlphaFoldDB" id="A0A1G2HUV6"/>